<name>A0AAN9LSL4_CANGL</name>
<organism evidence="2 3">
    <name type="scientific">Canavalia gladiata</name>
    <name type="common">Sword bean</name>
    <name type="synonym">Dolichos gladiatus</name>
    <dbReference type="NCBI Taxonomy" id="3824"/>
    <lineage>
        <taxon>Eukaryota</taxon>
        <taxon>Viridiplantae</taxon>
        <taxon>Streptophyta</taxon>
        <taxon>Embryophyta</taxon>
        <taxon>Tracheophyta</taxon>
        <taxon>Spermatophyta</taxon>
        <taxon>Magnoliopsida</taxon>
        <taxon>eudicotyledons</taxon>
        <taxon>Gunneridae</taxon>
        <taxon>Pentapetalae</taxon>
        <taxon>rosids</taxon>
        <taxon>fabids</taxon>
        <taxon>Fabales</taxon>
        <taxon>Fabaceae</taxon>
        <taxon>Papilionoideae</taxon>
        <taxon>50 kb inversion clade</taxon>
        <taxon>NPAAA clade</taxon>
        <taxon>indigoferoid/millettioid clade</taxon>
        <taxon>Phaseoleae</taxon>
        <taxon>Canavalia</taxon>
    </lineage>
</organism>
<dbReference type="Proteomes" id="UP001367508">
    <property type="component" value="Unassembled WGS sequence"/>
</dbReference>
<sequence>MQKGKKACSRGFFGGSSGEGSKKRKRRRTLVFGRENSNFFEKKKEERRRKKRDALDKREGRLFLRKKCMHKKDPGKKGRGFSQKPSASTSHILGGLESG</sequence>
<feature type="compositionally biased region" description="Basic and acidic residues" evidence="1">
    <location>
        <begin position="53"/>
        <end position="62"/>
    </location>
</feature>
<comment type="caution">
    <text evidence="2">The sequence shown here is derived from an EMBL/GenBank/DDBJ whole genome shotgun (WGS) entry which is preliminary data.</text>
</comment>
<keyword evidence="3" id="KW-1185">Reference proteome</keyword>
<feature type="region of interest" description="Disordered" evidence="1">
    <location>
        <begin position="1"/>
        <end position="99"/>
    </location>
</feature>
<proteinExistence type="predicted"/>
<evidence type="ECO:0000256" key="1">
    <source>
        <dbReference type="SAM" id="MobiDB-lite"/>
    </source>
</evidence>
<accession>A0AAN9LSL4</accession>
<dbReference type="EMBL" id="JAYMYQ010000004">
    <property type="protein sequence ID" value="KAK7339433.1"/>
    <property type="molecule type" value="Genomic_DNA"/>
</dbReference>
<protein>
    <submittedName>
        <fullName evidence="2">Uncharacterized protein</fullName>
    </submittedName>
</protein>
<gene>
    <name evidence="2" type="ORF">VNO77_20098</name>
</gene>
<evidence type="ECO:0000313" key="2">
    <source>
        <dbReference type="EMBL" id="KAK7339433.1"/>
    </source>
</evidence>
<evidence type="ECO:0000313" key="3">
    <source>
        <dbReference type="Proteomes" id="UP001367508"/>
    </source>
</evidence>
<dbReference type="AlphaFoldDB" id="A0AAN9LSL4"/>
<reference evidence="2 3" key="1">
    <citation type="submission" date="2024-01" db="EMBL/GenBank/DDBJ databases">
        <title>The genomes of 5 underutilized Papilionoideae crops provide insights into root nodulation and disease resistanc.</title>
        <authorList>
            <person name="Jiang F."/>
        </authorList>
    </citation>
    <scope>NUCLEOTIDE SEQUENCE [LARGE SCALE GENOMIC DNA]</scope>
    <source>
        <strain evidence="2">LVBAO_FW01</strain>
        <tissue evidence="2">Leaves</tissue>
    </source>
</reference>